<keyword evidence="1" id="KW-0805">Transcription regulation</keyword>
<keyword evidence="2" id="KW-0238">DNA-binding</keyword>
<dbReference type="PRINTS" id="PR00035">
    <property type="entry name" value="HTHGNTR"/>
</dbReference>
<dbReference type="Pfam" id="PF07729">
    <property type="entry name" value="FCD"/>
    <property type="match status" value="1"/>
</dbReference>
<dbReference type="EMBL" id="WPCU01000010">
    <property type="protein sequence ID" value="MVA77704.1"/>
    <property type="molecule type" value="Genomic_DNA"/>
</dbReference>
<dbReference type="SMART" id="SM00895">
    <property type="entry name" value="FCD"/>
    <property type="match status" value="1"/>
</dbReference>
<dbReference type="Proteomes" id="UP000435304">
    <property type="component" value="Unassembled WGS sequence"/>
</dbReference>
<dbReference type="GO" id="GO:0003677">
    <property type="term" value="F:DNA binding"/>
    <property type="evidence" value="ECO:0007669"/>
    <property type="project" value="UniProtKB-KW"/>
</dbReference>
<dbReference type="PANTHER" id="PTHR43537:SF24">
    <property type="entry name" value="GLUCONATE OPERON TRANSCRIPTIONAL REPRESSOR"/>
    <property type="match status" value="1"/>
</dbReference>
<dbReference type="SUPFAM" id="SSF48008">
    <property type="entry name" value="GntR ligand-binding domain-like"/>
    <property type="match status" value="1"/>
</dbReference>
<evidence type="ECO:0000256" key="1">
    <source>
        <dbReference type="ARBA" id="ARBA00023015"/>
    </source>
</evidence>
<dbReference type="AlphaFoldDB" id="A0A6A9V2A8"/>
<dbReference type="Gene3D" id="1.10.10.10">
    <property type="entry name" value="Winged helix-like DNA-binding domain superfamily/Winged helix DNA-binding domain"/>
    <property type="match status" value="1"/>
</dbReference>
<dbReference type="PANTHER" id="PTHR43537">
    <property type="entry name" value="TRANSCRIPTIONAL REGULATOR, GNTR FAMILY"/>
    <property type="match status" value="1"/>
</dbReference>
<dbReference type="Gene3D" id="1.20.120.530">
    <property type="entry name" value="GntR ligand-binding domain-like"/>
    <property type="match status" value="1"/>
</dbReference>
<dbReference type="InterPro" id="IPR036388">
    <property type="entry name" value="WH-like_DNA-bd_sf"/>
</dbReference>
<gene>
    <name evidence="5" type="ORF">GC722_17025</name>
</gene>
<dbReference type="InterPro" id="IPR036390">
    <property type="entry name" value="WH_DNA-bd_sf"/>
</dbReference>
<protein>
    <submittedName>
        <fullName evidence="5">FCD domain-containing protein</fullName>
    </submittedName>
</protein>
<organism evidence="5 6">
    <name type="scientific">Auraticoccus cholistanensis</name>
    <dbReference type="NCBI Taxonomy" id="2656650"/>
    <lineage>
        <taxon>Bacteria</taxon>
        <taxon>Bacillati</taxon>
        <taxon>Actinomycetota</taxon>
        <taxon>Actinomycetes</taxon>
        <taxon>Propionibacteriales</taxon>
        <taxon>Propionibacteriaceae</taxon>
        <taxon>Auraticoccus</taxon>
    </lineage>
</organism>
<evidence type="ECO:0000313" key="6">
    <source>
        <dbReference type="Proteomes" id="UP000435304"/>
    </source>
</evidence>
<dbReference type="GO" id="GO:0003700">
    <property type="term" value="F:DNA-binding transcription factor activity"/>
    <property type="evidence" value="ECO:0007669"/>
    <property type="project" value="InterPro"/>
</dbReference>
<feature type="domain" description="HTH gntR-type" evidence="4">
    <location>
        <begin position="16"/>
        <end position="83"/>
    </location>
</feature>
<evidence type="ECO:0000256" key="3">
    <source>
        <dbReference type="ARBA" id="ARBA00023163"/>
    </source>
</evidence>
<evidence type="ECO:0000313" key="5">
    <source>
        <dbReference type="EMBL" id="MVA77704.1"/>
    </source>
</evidence>
<dbReference type="InterPro" id="IPR000524">
    <property type="entry name" value="Tscrpt_reg_HTH_GntR"/>
</dbReference>
<sequence>MSVPGAPGEPPHSPTWRKQDWAYAQLREWVVEGHLREGQKLDEARLADELGVSRIPLRHALSRLASEGLVVDRPHRSLLVAPMSLADAEDVYAGRTVLEVLLATTATERAEPGDVQRVRAVLDVQAEHTSGGHHEHSRHDDRNFHFAMYETARMAATFAALQRLRLLSERYIHLYLKQPSRLQESLSQHRAIFEAFAAGDRDRVAELTERHVTEGIQVLRGLL</sequence>
<keyword evidence="6" id="KW-1185">Reference proteome</keyword>
<dbReference type="InterPro" id="IPR008920">
    <property type="entry name" value="TF_FadR/GntR_C"/>
</dbReference>
<reference evidence="5 6" key="1">
    <citation type="submission" date="2019-12" db="EMBL/GenBank/DDBJ databases">
        <title>Auraticoccus cholistani sp. nov., an actinomycete isolated from soil of Cholistan desert.</title>
        <authorList>
            <person name="Cheema M.T."/>
        </authorList>
    </citation>
    <scope>NUCLEOTIDE SEQUENCE [LARGE SCALE GENOMIC DNA]</scope>
    <source>
        <strain evidence="5 6">F435</strain>
    </source>
</reference>
<dbReference type="PROSITE" id="PS50949">
    <property type="entry name" value="HTH_GNTR"/>
    <property type="match status" value="1"/>
</dbReference>
<proteinExistence type="predicted"/>
<dbReference type="Pfam" id="PF00392">
    <property type="entry name" value="GntR"/>
    <property type="match status" value="1"/>
</dbReference>
<evidence type="ECO:0000259" key="4">
    <source>
        <dbReference type="PROSITE" id="PS50949"/>
    </source>
</evidence>
<accession>A0A6A9V2A8</accession>
<dbReference type="CDD" id="cd07377">
    <property type="entry name" value="WHTH_GntR"/>
    <property type="match status" value="1"/>
</dbReference>
<name>A0A6A9V2A8_9ACTN</name>
<dbReference type="SUPFAM" id="SSF46785">
    <property type="entry name" value="Winged helix' DNA-binding domain"/>
    <property type="match status" value="1"/>
</dbReference>
<dbReference type="SMART" id="SM00345">
    <property type="entry name" value="HTH_GNTR"/>
    <property type="match status" value="1"/>
</dbReference>
<keyword evidence="3" id="KW-0804">Transcription</keyword>
<dbReference type="RefSeq" id="WP_156611928.1">
    <property type="nucleotide sequence ID" value="NZ_WPCU01000010.1"/>
</dbReference>
<comment type="caution">
    <text evidence="5">The sequence shown here is derived from an EMBL/GenBank/DDBJ whole genome shotgun (WGS) entry which is preliminary data.</text>
</comment>
<evidence type="ECO:0000256" key="2">
    <source>
        <dbReference type="ARBA" id="ARBA00023125"/>
    </source>
</evidence>
<dbReference type="InterPro" id="IPR011711">
    <property type="entry name" value="GntR_C"/>
</dbReference>